<proteinExistence type="predicted"/>
<evidence type="ECO:0000313" key="5">
    <source>
        <dbReference type="Proteomes" id="UP000198928"/>
    </source>
</evidence>
<accession>A0A1I4GRL0</accession>
<dbReference type="GO" id="GO:0044550">
    <property type="term" value="P:secondary metabolite biosynthetic process"/>
    <property type="evidence" value="ECO:0007669"/>
    <property type="project" value="TreeGrafter"/>
</dbReference>
<dbReference type="AlphaFoldDB" id="A0A1I4GRL0"/>
<dbReference type="InterPro" id="IPR023213">
    <property type="entry name" value="CAT-like_dom_sf"/>
</dbReference>
<dbReference type="Gene3D" id="3.30.559.30">
    <property type="entry name" value="Nonribosomal peptide synthetase, condensation domain"/>
    <property type="match status" value="1"/>
</dbReference>
<dbReference type="Pfam" id="PF00668">
    <property type="entry name" value="Condensation"/>
    <property type="match status" value="1"/>
</dbReference>
<dbReference type="Gene3D" id="1.10.1200.10">
    <property type="entry name" value="ACP-like"/>
    <property type="match status" value="1"/>
</dbReference>
<dbReference type="GO" id="GO:0008610">
    <property type="term" value="P:lipid biosynthetic process"/>
    <property type="evidence" value="ECO:0007669"/>
    <property type="project" value="UniProtKB-ARBA"/>
</dbReference>
<feature type="compositionally biased region" description="Acidic residues" evidence="2">
    <location>
        <begin position="503"/>
        <end position="519"/>
    </location>
</feature>
<feature type="compositionally biased region" description="Low complexity" evidence="2">
    <location>
        <begin position="53"/>
        <end position="66"/>
    </location>
</feature>
<dbReference type="GO" id="GO:0003824">
    <property type="term" value="F:catalytic activity"/>
    <property type="evidence" value="ECO:0007669"/>
    <property type="project" value="InterPro"/>
</dbReference>
<comment type="cofactor">
    <cofactor evidence="1">
        <name>pantetheine 4'-phosphate</name>
        <dbReference type="ChEBI" id="CHEBI:47942"/>
    </cofactor>
</comment>
<evidence type="ECO:0000313" key="4">
    <source>
        <dbReference type="EMBL" id="SFL32722.1"/>
    </source>
</evidence>
<gene>
    <name evidence="4" type="ORF">SAMN05192584_1173</name>
</gene>
<dbReference type="GO" id="GO:0031177">
    <property type="term" value="F:phosphopantetheine binding"/>
    <property type="evidence" value="ECO:0007669"/>
    <property type="project" value="TreeGrafter"/>
</dbReference>
<dbReference type="GO" id="GO:0043041">
    <property type="term" value="P:amino acid activation for nonribosomal peptide biosynthetic process"/>
    <property type="evidence" value="ECO:0007669"/>
    <property type="project" value="TreeGrafter"/>
</dbReference>
<keyword evidence="5" id="KW-1185">Reference proteome</keyword>
<feature type="region of interest" description="Disordered" evidence="2">
    <location>
        <begin position="42"/>
        <end position="66"/>
    </location>
</feature>
<dbReference type="SUPFAM" id="SSF52777">
    <property type="entry name" value="CoA-dependent acyltransferases"/>
    <property type="match status" value="2"/>
</dbReference>
<feature type="domain" description="Carrier" evidence="3">
    <location>
        <begin position="1"/>
        <end position="44"/>
    </location>
</feature>
<evidence type="ECO:0000259" key="3">
    <source>
        <dbReference type="PROSITE" id="PS50075"/>
    </source>
</evidence>
<evidence type="ECO:0000256" key="1">
    <source>
        <dbReference type="ARBA" id="ARBA00001957"/>
    </source>
</evidence>
<sequence length="519" mass="56438">MGGDSLVALRVVADAQARGLPMTLQDILFHPTAAELAAELAGRDPADAEEAEGAAAPGHSPAAAGPFGLVTEADREALPDGLDDAVPATALQIGLLYVSQLSADSTLYQDLVGVEVSGRFDDALFRDALAALCRRHTVLRSSFDLGTFGEPLQLVWSDPGLSLTVDTVATQDPGDDAKTVGLMEDWKRRRLAEPPDTGRAPAFRCHVVARPKSFHVMLALHHAFVDGWSYAQLLVDLMVLYDAALSGTEPALPPVPGSGARIFAELERAALDSAEAERFWREEADVPPLRFDRGRFDAAPDQSAHAAFDIDTDLLARLRRAARQAGVPLRSLVLAAHAWSLGRWADRERDVVTGVVVNGRPEIIGSDLMVGLFLNTVPMRFPGLTGSWADLARHALLSEQRALPHRRYPLGRIEQLIGRPPFDVAFNFTHFHVYRRLDELREIRPGTWWAYDKNSFPVVVDFAIEAPEAGTGVTYSYAPALAGEEEIRRLAGLYRAALRAAAEDPDREADDTADLAEGR</sequence>
<name>A0A1I4GRL0_9ACTN</name>
<dbReference type="PANTHER" id="PTHR45527:SF1">
    <property type="entry name" value="FATTY ACID SYNTHASE"/>
    <property type="match status" value="1"/>
</dbReference>
<dbReference type="Gene3D" id="3.30.559.10">
    <property type="entry name" value="Chloramphenicol acetyltransferase-like domain"/>
    <property type="match status" value="1"/>
</dbReference>
<reference evidence="5" key="1">
    <citation type="submission" date="2016-10" db="EMBL/GenBank/DDBJ databases">
        <authorList>
            <person name="Varghese N."/>
            <person name="Submissions S."/>
        </authorList>
    </citation>
    <scope>NUCLEOTIDE SEQUENCE [LARGE SCALE GENOMIC DNA]</scope>
    <source>
        <strain evidence="5">PL19</strain>
    </source>
</reference>
<dbReference type="InterPro" id="IPR036736">
    <property type="entry name" value="ACP-like_sf"/>
</dbReference>
<organism evidence="4 5">
    <name type="scientific">Streptomyces pini</name>
    <dbReference type="NCBI Taxonomy" id="1520580"/>
    <lineage>
        <taxon>Bacteria</taxon>
        <taxon>Bacillati</taxon>
        <taxon>Actinomycetota</taxon>
        <taxon>Actinomycetes</taxon>
        <taxon>Kitasatosporales</taxon>
        <taxon>Streptomycetaceae</taxon>
        <taxon>Streptomyces</taxon>
    </lineage>
</organism>
<dbReference type="PROSITE" id="PS50075">
    <property type="entry name" value="CARRIER"/>
    <property type="match status" value="1"/>
</dbReference>
<evidence type="ECO:0000256" key="2">
    <source>
        <dbReference type="SAM" id="MobiDB-lite"/>
    </source>
</evidence>
<dbReference type="EMBL" id="FOSG01000017">
    <property type="protein sequence ID" value="SFL32722.1"/>
    <property type="molecule type" value="Genomic_DNA"/>
</dbReference>
<dbReference type="InterPro" id="IPR009081">
    <property type="entry name" value="PP-bd_ACP"/>
</dbReference>
<feature type="region of interest" description="Disordered" evidence="2">
    <location>
        <begin position="500"/>
        <end position="519"/>
    </location>
</feature>
<protein>
    <submittedName>
        <fullName evidence="4">Condensation domain-containing protein</fullName>
    </submittedName>
</protein>
<dbReference type="InterPro" id="IPR001242">
    <property type="entry name" value="Condensation_dom"/>
</dbReference>
<dbReference type="GO" id="GO:0005737">
    <property type="term" value="C:cytoplasm"/>
    <property type="evidence" value="ECO:0007669"/>
    <property type="project" value="TreeGrafter"/>
</dbReference>
<dbReference type="PANTHER" id="PTHR45527">
    <property type="entry name" value="NONRIBOSOMAL PEPTIDE SYNTHETASE"/>
    <property type="match status" value="1"/>
</dbReference>
<dbReference type="Proteomes" id="UP000198928">
    <property type="component" value="Unassembled WGS sequence"/>
</dbReference>